<organism evidence="22 23">
    <name type="scientific">Pseudovirgaria hyperparasitica</name>
    <dbReference type="NCBI Taxonomy" id="470096"/>
    <lineage>
        <taxon>Eukaryota</taxon>
        <taxon>Fungi</taxon>
        <taxon>Dikarya</taxon>
        <taxon>Ascomycota</taxon>
        <taxon>Pezizomycotina</taxon>
        <taxon>Dothideomycetes</taxon>
        <taxon>Dothideomycetes incertae sedis</taxon>
        <taxon>Acrospermales</taxon>
        <taxon>Acrospermaceae</taxon>
        <taxon>Pseudovirgaria</taxon>
    </lineage>
</organism>
<evidence type="ECO:0000259" key="21">
    <source>
        <dbReference type="SMART" id="SM00559"/>
    </source>
</evidence>
<dbReference type="InterPro" id="IPR024193">
    <property type="entry name" value="Ku80"/>
</dbReference>
<keyword evidence="23" id="KW-1185">Reference proteome</keyword>
<keyword evidence="6" id="KW-0158">Chromosome</keyword>
<feature type="compositionally biased region" description="Polar residues" evidence="20">
    <location>
        <begin position="268"/>
        <end position="280"/>
    </location>
</feature>
<reference evidence="22" key="1">
    <citation type="journal article" date="2020" name="Stud. Mycol.">
        <title>101 Dothideomycetes genomes: a test case for predicting lifestyles and emergence of pathogens.</title>
        <authorList>
            <person name="Haridas S."/>
            <person name="Albert R."/>
            <person name="Binder M."/>
            <person name="Bloem J."/>
            <person name="Labutti K."/>
            <person name="Salamov A."/>
            <person name="Andreopoulos B."/>
            <person name="Baker S."/>
            <person name="Barry K."/>
            <person name="Bills G."/>
            <person name="Bluhm B."/>
            <person name="Cannon C."/>
            <person name="Castanera R."/>
            <person name="Culley D."/>
            <person name="Daum C."/>
            <person name="Ezra D."/>
            <person name="Gonzalez J."/>
            <person name="Henrissat B."/>
            <person name="Kuo A."/>
            <person name="Liang C."/>
            <person name="Lipzen A."/>
            <person name="Lutzoni F."/>
            <person name="Magnuson J."/>
            <person name="Mondo S."/>
            <person name="Nolan M."/>
            <person name="Ohm R."/>
            <person name="Pangilinan J."/>
            <person name="Park H.-J."/>
            <person name="Ramirez L."/>
            <person name="Alfaro M."/>
            <person name="Sun H."/>
            <person name="Tritt A."/>
            <person name="Yoshinaga Y."/>
            <person name="Zwiers L.-H."/>
            <person name="Turgeon B."/>
            <person name="Goodwin S."/>
            <person name="Spatafora J."/>
            <person name="Crous P."/>
            <person name="Grigoriev I."/>
        </authorList>
    </citation>
    <scope>NUCLEOTIDE SEQUENCE</scope>
    <source>
        <strain evidence="22">CBS 121739</strain>
    </source>
</reference>
<dbReference type="GO" id="GO:0003690">
    <property type="term" value="F:double-stranded DNA binding"/>
    <property type="evidence" value="ECO:0007669"/>
    <property type="project" value="TreeGrafter"/>
</dbReference>
<evidence type="ECO:0000256" key="19">
    <source>
        <dbReference type="PIRNR" id="PIRNR016570"/>
    </source>
</evidence>
<evidence type="ECO:0000256" key="7">
    <source>
        <dbReference type="ARBA" id="ARBA00022741"/>
    </source>
</evidence>
<dbReference type="InterPro" id="IPR036465">
    <property type="entry name" value="vWFA_dom_sf"/>
</dbReference>
<evidence type="ECO:0000256" key="3">
    <source>
        <dbReference type="ARBA" id="ARBA00007726"/>
    </source>
</evidence>
<evidence type="ECO:0000256" key="10">
    <source>
        <dbReference type="ARBA" id="ARBA00022806"/>
    </source>
</evidence>
<evidence type="ECO:0000256" key="12">
    <source>
        <dbReference type="ARBA" id="ARBA00022895"/>
    </source>
</evidence>
<keyword evidence="11 19" id="KW-0067">ATP-binding</keyword>
<keyword evidence="15 19" id="KW-0234">DNA repair</keyword>
<evidence type="ECO:0000256" key="17">
    <source>
        <dbReference type="ARBA" id="ARBA00024890"/>
    </source>
</evidence>
<evidence type="ECO:0000256" key="11">
    <source>
        <dbReference type="ARBA" id="ARBA00022840"/>
    </source>
</evidence>
<evidence type="ECO:0000256" key="9">
    <source>
        <dbReference type="ARBA" id="ARBA00022801"/>
    </source>
</evidence>
<dbReference type="InterPro" id="IPR005161">
    <property type="entry name" value="Ku_N"/>
</dbReference>
<keyword evidence="13 19" id="KW-0238">DNA-binding</keyword>
<dbReference type="SMART" id="SM00559">
    <property type="entry name" value="Ku78"/>
    <property type="match status" value="1"/>
</dbReference>
<dbReference type="InterPro" id="IPR014893">
    <property type="entry name" value="Ku_PK_bind"/>
</dbReference>
<dbReference type="CDD" id="cd00873">
    <property type="entry name" value="KU80"/>
    <property type="match status" value="1"/>
</dbReference>
<dbReference type="GO" id="GO:0006310">
    <property type="term" value="P:DNA recombination"/>
    <property type="evidence" value="ECO:0007669"/>
    <property type="project" value="UniProtKB-KW"/>
</dbReference>
<evidence type="ECO:0000256" key="5">
    <source>
        <dbReference type="ARBA" id="ARBA00021792"/>
    </source>
</evidence>
<dbReference type="AlphaFoldDB" id="A0A6A6W580"/>
<feature type="compositionally biased region" description="Basic and acidic residues" evidence="20">
    <location>
        <begin position="704"/>
        <end position="718"/>
    </location>
</feature>
<dbReference type="PIRSF" id="PIRSF016570">
    <property type="entry name" value="Ku80"/>
    <property type="match status" value="1"/>
</dbReference>
<dbReference type="Gene3D" id="2.40.290.10">
    <property type="match status" value="1"/>
</dbReference>
<evidence type="ECO:0000256" key="13">
    <source>
        <dbReference type="ARBA" id="ARBA00023125"/>
    </source>
</evidence>
<dbReference type="PANTHER" id="PTHR12604">
    <property type="entry name" value="KU AUTOANTIGEN DNA HELICASE"/>
    <property type="match status" value="1"/>
</dbReference>
<evidence type="ECO:0000256" key="4">
    <source>
        <dbReference type="ARBA" id="ARBA00012551"/>
    </source>
</evidence>
<dbReference type="Pfam" id="PF08785">
    <property type="entry name" value="Ku_PK_bind"/>
    <property type="match status" value="1"/>
</dbReference>
<evidence type="ECO:0000313" key="23">
    <source>
        <dbReference type="Proteomes" id="UP000799437"/>
    </source>
</evidence>
<dbReference type="GeneID" id="54482247"/>
<dbReference type="GO" id="GO:0000781">
    <property type="term" value="C:chromosome, telomeric region"/>
    <property type="evidence" value="ECO:0007669"/>
    <property type="project" value="UniProtKB-SubCell"/>
</dbReference>
<keyword evidence="8 19" id="KW-0227">DNA damage</keyword>
<evidence type="ECO:0000256" key="1">
    <source>
        <dbReference type="ARBA" id="ARBA00004123"/>
    </source>
</evidence>
<comment type="function">
    <text evidence="17">Single-stranded DNA-dependent ATP-dependent helicase. Involved in non-homologous end joining (NHEJ) DNA double strand break repair. DNA-binding is sequence-independent but has a high affinity to nicks in double-stranded DNA and to the ends of duplex DNA. Binds to naturally occurring chromosomal ends, and therefore provides chromosomal end protection. Required also for telomere recombination to repair telomeric ends in the absence of telomerase. KU70, of the KU70/KU80 heterodimer, binds to the stem loop of TLC1, the RNA component of telomerase. Involved in telomere maintenance. Interacts with telomeric repeats and subtelomeric sequences thereby controlling telomere length and protecting against subtelomeric rearrangement. Maintains telomeric chromatin, which is involved in silencing the expression of genes located at the telomere. Required for mating-type switching.</text>
</comment>
<dbReference type="Gene3D" id="3.40.50.410">
    <property type="entry name" value="von Willebrand factor, type A domain"/>
    <property type="match status" value="1"/>
</dbReference>
<dbReference type="SUPFAM" id="SSF101420">
    <property type="entry name" value="C-terminal domain of Ku80"/>
    <property type="match status" value="1"/>
</dbReference>
<dbReference type="InterPro" id="IPR006164">
    <property type="entry name" value="DNA_bd_Ku70/Ku80"/>
</dbReference>
<dbReference type="GO" id="GO:0043564">
    <property type="term" value="C:Ku70:Ku80 complex"/>
    <property type="evidence" value="ECO:0007669"/>
    <property type="project" value="InterPro"/>
</dbReference>
<dbReference type="GO" id="GO:0003684">
    <property type="term" value="F:damaged DNA binding"/>
    <property type="evidence" value="ECO:0007669"/>
    <property type="project" value="InterPro"/>
</dbReference>
<feature type="region of interest" description="Disordered" evidence="20">
    <location>
        <begin position="702"/>
        <end position="725"/>
    </location>
</feature>
<protein>
    <recommendedName>
        <fullName evidence="5 19">ATP-dependent DNA helicase II subunit 2</fullName>
        <ecNumber evidence="4 19">3.6.4.12</ecNumber>
    </recommendedName>
</protein>
<evidence type="ECO:0000256" key="6">
    <source>
        <dbReference type="ARBA" id="ARBA00022454"/>
    </source>
</evidence>
<evidence type="ECO:0000256" key="15">
    <source>
        <dbReference type="ARBA" id="ARBA00023204"/>
    </source>
</evidence>
<dbReference type="FunFam" id="3.40.50.410:FF:000073">
    <property type="entry name" value="ATP-dependent DNA helicase II subunit 2"/>
    <property type="match status" value="1"/>
</dbReference>
<dbReference type="Pfam" id="PF02735">
    <property type="entry name" value="Ku"/>
    <property type="match status" value="1"/>
</dbReference>
<dbReference type="GO" id="GO:0042162">
    <property type="term" value="F:telomeric DNA binding"/>
    <property type="evidence" value="ECO:0007669"/>
    <property type="project" value="InterPro"/>
</dbReference>
<dbReference type="Gene3D" id="1.10.1600.10">
    <property type="match status" value="1"/>
</dbReference>
<dbReference type="GO" id="GO:0000723">
    <property type="term" value="P:telomere maintenance"/>
    <property type="evidence" value="ECO:0007669"/>
    <property type="project" value="InterPro"/>
</dbReference>
<accession>A0A6A6W580</accession>
<dbReference type="Gene3D" id="1.25.40.240">
    <property type="entry name" value="Ku, C-terminal domain"/>
    <property type="match status" value="1"/>
</dbReference>
<dbReference type="SUPFAM" id="SSF100939">
    <property type="entry name" value="SPOC domain-like"/>
    <property type="match status" value="1"/>
</dbReference>
<dbReference type="InterPro" id="IPR036494">
    <property type="entry name" value="Ku_C_sf"/>
</dbReference>
<dbReference type="EC" id="3.6.4.12" evidence="4 19"/>
<evidence type="ECO:0000256" key="2">
    <source>
        <dbReference type="ARBA" id="ARBA00004574"/>
    </source>
</evidence>
<dbReference type="Proteomes" id="UP000799437">
    <property type="component" value="Unassembled WGS sequence"/>
</dbReference>
<dbReference type="EMBL" id="ML996572">
    <property type="protein sequence ID" value="KAF2758088.1"/>
    <property type="molecule type" value="Genomic_DNA"/>
</dbReference>
<keyword evidence="14 19" id="KW-0233">DNA recombination</keyword>
<evidence type="ECO:0000313" key="22">
    <source>
        <dbReference type="EMBL" id="KAF2758088.1"/>
    </source>
</evidence>
<gene>
    <name evidence="22" type="ORF">EJ05DRAFT_376744</name>
</gene>
<comment type="catalytic activity">
    <reaction evidence="18 19">
        <text>ATP + H2O = ADP + phosphate + H(+)</text>
        <dbReference type="Rhea" id="RHEA:13065"/>
        <dbReference type="ChEBI" id="CHEBI:15377"/>
        <dbReference type="ChEBI" id="CHEBI:15378"/>
        <dbReference type="ChEBI" id="CHEBI:30616"/>
        <dbReference type="ChEBI" id="CHEBI:43474"/>
        <dbReference type="ChEBI" id="CHEBI:456216"/>
        <dbReference type="EC" id="3.6.4.12"/>
    </reaction>
</comment>
<keyword evidence="9 19" id="KW-0378">Hydrolase</keyword>
<dbReference type="FunFam" id="2.40.290.10:FF:000008">
    <property type="entry name" value="ATP-dependent DNA helicase II subunit 2"/>
    <property type="match status" value="1"/>
</dbReference>
<proteinExistence type="inferred from homology"/>
<dbReference type="InterPro" id="IPR016194">
    <property type="entry name" value="SPOC-like_C_dom_sf"/>
</dbReference>
<dbReference type="FunFam" id="1.10.1600.10:FF:000002">
    <property type="entry name" value="X-ray repair cross-complementing protein 5"/>
    <property type="match status" value="1"/>
</dbReference>
<feature type="domain" description="Ku" evidence="21">
    <location>
        <begin position="314"/>
        <end position="451"/>
    </location>
</feature>
<evidence type="ECO:0000256" key="14">
    <source>
        <dbReference type="ARBA" id="ARBA00023172"/>
    </source>
</evidence>
<sequence length="725" mass="80958">MANKEATIYIVDVGRNTGDTHSGRDESDLEWSLRWVWDKITTTVGTGRKTAMVGVLGLRTAATDHFLSDEGGYEHISIFHPISVLMPDVRKLREKFEPSSTNAGDAISAIILATQMITDHCKKLKYTKKIFLVTNGRGHMDADAGDIAGLAKKIQDEDIELTVLGVDFDDVEYGFKEEDKSDTKASNETILRSLTEQCNGQFGTLEEAISALGAPRVKTTRPVHSYKGPLTLGDPENYDTAMSIDVERYPRIAVAKPPSASQFVVRSGATQDSVQSSETLQEGGASDQRPDGDLAAVKNARNYQVPDEDAPGGKKDVPEDELAKGYEYGRTAVHINESERNVTELDVEPCLDIIGFVPRTNVQRYFSMSKTCMIIAQKANDKASLALSSLIHALHELDTYAIARFVNARKSKPVILLLAPEIEIEYECLIDVELPFSEDIRQYRFPPLDRVLTVSGKTITEHRNLPSKDLMQAMSDYVDAMDLSTAGKDDDGDVCEYATMDQTFSPVLHNVNQNIQWRAARGDQSLAPVLEILTRYSRPPDDLVTSATTEINTLVKRSDVKPVPPKLKGRKRNRETEKPLSGLNVEELLGREKRTKISAENAIPEFKQYIENSEDFSAIKNAADQMFNHVSSYIQHSIGDSKYGMATEVLYVVKQSMIDYEEPEIYNEHLAALKRKVLDGSLGGNRTDMWVRIRHNRLGPITKEQSKHSKYSEEEAKRFMRVSPK</sequence>
<evidence type="ECO:0000256" key="8">
    <source>
        <dbReference type="ARBA" id="ARBA00022763"/>
    </source>
</evidence>
<dbReference type="SUPFAM" id="SSF53300">
    <property type="entry name" value="vWA-like"/>
    <property type="match status" value="1"/>
</dbReference>
<comment type="similarity">
    <text evidence="3 19">Belongs to the ku80 family.</text>
</comment>
<comment type="subcellular location">
    <subcellularLocation>
        <location evidence="2">Chromosome</location>
        <location evidence="2">Telomere</location>
    </subcellularLocation>
    <subcellularLocation>
        <location evidence="1 19">Nucleus</location>
    </subcellularLocation>
</comment>
<keyword evidence="10 19" id="KW-0347">Helicase</keyword>
<dbReference type="PANTHER" id="PTHR12604:SF4">
    <property type="entry name" value="X-RAY REPAIR CROSS-COMPLEMENTING PROTEIN 5"/>
    <property type="match status" value="1"/>
</dbReference>
<evidence type="ECO:0000256" key="20">
    <source>
        <dbReference type="SAM" id="MobiDB-lite"/>
    </source>
</evidence>
<name>A0A6A6W580_9PEZI</name>
<dbReference type="RefSeq" id="XP_033600539.1">
    <property type="nucleotide sequence ID" value="XM_033741193.1"/>
</dbReference>
<dbReference type="GO" id="GO:0006303">
    <property type="term" value="P:double-strand break repair via nonhomologous end joining"/>
    <property type="evidence" value="ECO:0007669"/>
    <property type="project" value="InterPro"/>
</dbReference>
<dbReference type="GO" id="GO:0016787">
    <property type="term" value="F:hydrolase activity"/>
    <property type="evidence" value="ECO:0007669"/>
    <property type="project" value="UniProtKB-KW"/>
</dbReference>
<keyword evidence="7 19" id="KW-0547">Nucleotide-binding</keyword>
<keyword evidence="16 19" id="KW-0539">Nucleus</keyword>
<evidence type="ECO:0000256" key="16">
    <source>
        <dbReference type="ARBA" id="ARBA00023242"/>
    </source>
</evidence>
<keyword evidence="12" id="KW-0779">Telomere</keyword>
<dbReference type="Pfam" id="PF03731">
    <property type="entry name" value="Ku_N"/>
    <property type="match status" value="1"/>
</dbReference>
<dbReference type="GO" id="GO:0003678">
    <property type="term" value="F:DNA helicase activity"/>
    <property type="evidence" value="ECO:0007669"/>
    <property type="project" value="UniProtKB-EC"/>
</dbReference>
<feature type="region of interest" description="Disordered" evidence="20">
    <location>
        <begin position="268"/>
        <end position="292"/>
    </location>
</feature>
<evidence type="ECO:0000256" key="18">
    <source>
        <dbReference type="ARBA" id="ARBA00047995"/>
    </source>
</evidence>
<dbReference type="GO" id="GO:0005524">
    <property type="term" value="F:ATP binding"/>
    <property type="evidence" value="ECO:0007669"/>
    <property type="project" value="UniProtKB-UniRule"/>
</dbReference>
<dbReference type="OrthoDB" id="30826at2759"/>